<dbReference type="InterPro" id="IPR057666">
    <property type="entry name" value="DrpA_SLOG"/>
</dbReference>
<dbReference type="SUPFAM" id="SSF102405">
    <property type="entry name" value="MCP/YpsA-like"/>
    <property type="match status" value="1"/>
</dbReference>
<evidence type="ECO:0000256" key="1">
    <source>
        <dbReference type="ARBA" id="ARBA00006525"/>
    </source>
</evidence>
<comment type="similarity">
    <text evidence="1">Belongs to the DprA/Smf family.</text>
</comment>
<gene>
    <name evidence="3" type="ORF">Q428_03360</name>
</gene>
<accession>A0A017RX20</accession>
<dbReference type="STRING" id="1403537.Q428_03360"/>
<dbReference type="Proteomes" id="UP000019681">
    <property type="component" value="Unassembled WGS sequence"/>
</dbReference>
<feature type="domain" description="Smf/DprA SLOG" evidence="2">
    <location>
        <begin position="2"/>
        <end position="202"/>
    </location>
</feature>
<evidence type="ECO:0000259" key="2">
    <source>
        <dbReference type="Pfam" id="PF02481"/>
    </source>
</evidence>
<protein>
    <recommendedName>
        <fullName evidence="2">Smf/DprA SLOG domain-containing protein</fullName>
    </recommendedName>
</protein>
<name>A0A017RX20_9CLOT</name>
<dbReference type="PANTHER" id="PTHR43022:SF1">
    <property type="entry name" value="PROTEIN SMF"/>
    <property type="match status" value="1"/>
</dbReference>
<dbReference type="InterPro" id="IPR003488">
    <property type="entry name" value="DprA"/>
</dbReference>
<dbReference type="NCBIfam" id="TIGR00732">
    <property type="entry name" value="dprA"/>
    <property type="match status" value="1"/>
</dbReference>
<keyword evidence="4" id="KW-1185">Reference proteome</keyword>
<reference evidence="3 4" key="1">
    <citation type="journal article" date="2014" name="Genome Announc.">
        <title>Draft Genome Sequence of Fervidicella metallireducens Strain AeBT, an Iron-Reducing Thermoanaerobe from the Great Artesian Basin.</title>
        <authorList>
            <person name="Patel B.K."/>
        </authorList>
    </citation>
    <scope>NUCLEOTIDE SEQUENCE [LARGE SCALE GENOMIC DNA]</scope>
    <source>
        <strain evidence="3 4">AeB</strain>
    </source>
</reference>
<dbReference type="GO" id="GO:0009294">
    <property type="term" value="P:DNA-mediated transformation"/>
    <property type="evidence" value="ECO:0007669"/>
    <property type="project" value="InterPro"/>
</dbReference>
<evidence type="ECO:0000313" key="3">
    <source>
        <dbReference type="EMBL" id="EYE89328.1"/>
    </source>
</evidence>
<comment type="caution">
    <text evidence="3">The sequence shown here is derived from an EMBL/GenBank/DDBJ whole genome shotgun (WGS) entry which is preliminary data.</text>
</comment>
<dbReference type="PANTHER" id="PTHR43022">
    <property type="entry name" value="PROTEIN SMF"/>
    <property type="match status" value="1"/>
</dbReference>
<dbReference type="EMBL" id="AZQP01000006">
    <property type="protein sequence ID" value="EYE89328.1"/>
    <property type="molecule type" value="Genomic_DNA"/>
</dbReference>
<dbReference type="AlphaFoldDB" id="A0A017RX20"/>
<dbReference type="Pfam" id="PF02481">
    <property type="entry name" value="DNA_processg_A"/>
    <property type="match status" value="1"/>
</dbReference>
<sequence>MNYPEILKEIANPPIGFFKKGNIPDLSNSIAIVGARKASDYGKTTAYNIAYELAKRDITIISGMARGIDTSAHKGAIDANGNTIAVLGSGFDNIYPAENYGLSETISEHGCLITEYLPNVKPLSYNFPERNRIISGLAQKILVIEAGERSGSLITAGFALEQGKDVFAVPGNIFSPYSKGTNNLIKDGAKLISNIEDILEEYNLKKEDYKIKNLDEVEKEIVNILKSGAVSLEYLIENINYEMKLTLSTLSKLECKKIIKKTYGNYYILY</sequence>
<evidence type="ECO:0000313" key="4">
    <source>
        <dbReference type="Proteomes" id="UP000019681"/>
    </source>
</evidence>
<dbReference type="OrthoDB" id="9785707at2"/>
<proteinExistence type="inferred from homology"/>
<organism evidence="3 4">
    <name type="scientific">Fervidicella metallireducens AeB</name>
    <dbReference type="NCBI Taxonomy" id="1403537"/>
    <lineage>
        <taxon>Bacteria</taxon>
        <taxon>Bacillati</taxon>
        <taxon>Bacillota</taxon>
        <taxon>Clostridia</taxon>
        <taxon>Eubacteriales</taxon>
        <taxon>Clostridiaceae</taxon>
        <taxon>Fervidicella</taxon>
    </lineage>
</organism>
<dbReference type="Gene3D" id="3.40.50.450">
    <property type="match status" value="1"/>
</dbReference>